<dbReference type="KEGG" id="mbac:BN1209_1153"/>
<dbReference type="GO" id="GO:0000009">
    <property type="term" value="F:alpha-1,6-mannosyltransferase activity"/>
    <property type="evidence" value="ECO:0007669"/>
    <property type="project" value="InterPro"/>
</dbReference>
<proteinExistence type="predicted"/>
<dbReference type="InterPro" id="IPR029044">
    <property type="entry name" value="Nucleotide-diphossugar_trans"/>
</dbReference>
<dbReference type="InterPro" id="IPR039367">
    <property type="entry name" value="Och1-like"/>
</dbReference>
<name>A0A0B7IYQ2_9PROT</name>
<dbReference type="GO" id="GO:0006487">
    <property type="term" value="P:protein N-linked glycosylation"/>
    <property type="evidence" value="ECO:0007669"/>
    <property type="project" value="TreeGrafter"/>
</dbReference>
<evidence type="ECO:0000313" key="1">
    <source>
        <dbReference type="EMBL" id="CEN56194.1"/>
    </source>
</evidence>
<keyword evidence="1" id="KW-0808">Transferase</keyword>
<dbReference type="Pfam" id="PF04488">
    <property type="entry name" value="Gly_transf_sug"/>
    <property type="match status" value="1"/>
</dbReference>
<dbReference type="RefSeq" id="WP_052661104.1">
    <property type="nucleotide sequence ID" value="NZ_LN794158.1"/>
</dbReference>
<dbReference type="SUPFAM" id="SSF53448">
    <property type="entry name" value="Nucleotide-diphospho-sugar transferases"/>
    <property type="match status" value="1"/>
</dbReference>
<accession>A0A0B7IYQ2</accession>
<evidence type="ECO:0000313" key="2">
    <source>
        <dbReference type="Proteomes" id="UP000056322"/>
    </source>
</evidence>
<dbReference type="OrthoDB" id="8538761at2"/>
<keyword evidence="2" id="KW-1185">Reference proteome</keyword>
<dbReference type="Proteomes" id="UP000056322">
    <property type="component" value="Chromosome 1"/>
</dbReference>
<sequence>MIKIPKIIHQTYYNKESLPAELINSIDKLKIANPDWEYKFYDDAAILDFIKANYGDAMLKRVQKINPKYNVVMADLFRYLVMYKEGGLYLDIKSTASRPLNQIIKPDDTFLISQWRNQLGFKFEGWGIYEELIKIPGGEFHNWYIAAIPNHPFLLKVINSVLFNIDHYTKEIFGVGKIGVLRVSGPIAYTLAVAPMLKNNSFRIFDPEADGLDYTIYESKGEHTKLFKYTYTNLNEPIIL</sequence>
<dbReference type="STRING" id="1581680.BN1209_1153"/>
<dbReference type="HOGENOM" id="CLU_085669_0_0_4"/>
<dbReference type="EMBL" id="LN794158">
    <property type="protein sequence ID" value="CEN56194.1"/>
    <property type="molecule type" value="Genomic_DNA"/>
</dbReference>
<reference evidence="2" key="1">
    <citation type="submission" date="2014-12" db="EMBL/GenBank/DDBJ databases">
        <authorList>
            <person name="Salcher M.M."/>
        </authorList>
    </citation>
    <scope>NUCLEOTIDE SEQUENCE [LARGE SCALE GENOMIC DNA]</scope>
    <source>
        <strain evidence="2">MMS-10A-171</strain>
    </source>
</reference>
<dbReference type="AlphaFoldDB" id="A0A0B7IYQ2"/>
<dbReference type="PANTHER" id="PTHR31834:SF1">
    <property type="entry name" value="INITIATION-SPECIFIC ALPHA-1,6-MANNOSYLTRANSFERASE"/>
    <property type="match status" value="1"/>
</dbReference>
<protein>
    <submittedName>
        <fullName evidence="1">Glycosyltransferase sugar-binding region containing DXD motif</fullName>
    </submittedName>
</protein>
<dbReference type="Gene3D" id="3.90.550.20">
    <property type="match status" value="1"/>
</dbReference>
<dbReference type="PANTHER" id="PTHR31834">
    <property type="entry name" value="INITIATION-SPECIFIC ALPHA-1,6-MANNOSYLTRANSFERASE"/>
    <property type="match status" value="1"/>
</dbReference>
<organism evidence="1 2">
    <name type="scientific">Candidatus Methylopumilus turicensis</name>
    <dbReference type="NCBI Taxonomy" id="1581680"/>
    <lineage>
        <taxon>Bacteria</taxon>
        <taxon>Pseudomonadati</taxon>
        <taxon>Pseudomonadota</taxon>
        <taxon>Betaproteobacteria</taxon>
        <taxon>Nitrosomonadales</taxon>
        <taxon>Methylophilaceae</taxon>
        <taxon>Candidatus Methylopumilus</taxon>
    </lineage>
</organism>
<dbReference type="InterPro" id="IPR007577">
    <property type="entry name" value="GlycoTrfase_DXD_sugar-bd_CS"/>
</dbReference>
<gene>
    <name evidence="1" type="ORF">BN1209_1153</name>
</gene>